<dbReference type="AlphaFoldDB" id="A0A7I9XMQ3"/>
<protein>
    <submittedName>
        <fullName evidence="2">Uncharacterized protein</fullName>
    </submittedName>
</protein>
<feature type="region of interest" description="Disordered" evidence="1">
    <location>
        <begin position="1"/>
        <end position="94"/>
    </location>
</feature>
<comment type="caution">
    <text evidence="2">The sequence shown here is derived from an EMBL/GenBank/DDBJ whole genome shotgun (WGS) entry which is preliminary data.</text>
</comment>
<proteinExistence type="predicted"/>
<dbReference type="EMBL" id="BLKV01000002">
    <property type="protein sequence ID" value="GFG71261.1"/>
    <property type="molecule type" value="Genomic_DNA"/>
</dbReference>
<sequence>MPSEPSRPVSGLVNPGLVNPGLVSDESDSDGVVRPGEVSPGVPSGGVVKPGEVKPEVVDTPGVPAGGVDSDGSVSPGEVSPGEVSPGEVRPGEVRPGEAGYIPGEVSPGDAGYIPGDAGYIPVPAPLPKPPGTGGRFTPNWDRPWVRAEISSLGRSATDAAATKSWCCGALLWAASSDTATTANGLATARAATALIVVESLRRRRFGTEVSSMCFALQSRGAAERLLPT</sequence>
<evidence type="ECO:0000313" key="2">
    <source>
        <dbReference type="EMBL" id="GFG71261.1"/>
    </source>
</evidence>
<evidence type="ECO:0000256" key="1">
    <source>
        <dbReference type="SAM" id="MobiDB-lite"/>
    </source>
</evidence>
<organism evidence="2 3">
    <name type="scientific">Mycolicibacter senuensis</name>
    <dbReference type="NCBI Taxonomy" id="386913"/>
    <lineage>
        <taxon>Bacteria</taxon>
        <taxon>Bacillati</taxon>
        <taxon>Actinomycetota</taxon>
        <taxon>Actinomycetes</taxon>
        <taxon>Mycobacteriales</taxon>
        <taxon>Mycobacteriaceae</taxon>
        <taxon>Mycolicibacter</taxon>
    </lineage>
</organism>
<evidence type="ECO:0000313" key="3">
    <source>
        <dbReference type="Proteomes" id="UP000465263"/>
    </source>
</evidence>
<dbReference type="Proteomes" id="UP000465263">
    <property type="component" value="Unassembled WGS sequence"/>
</dbReference>
<reference evidence="2 3" key="1">
    <citation type="journal article" date="2019" name="Emerg. Microbes Infect.">
        <title>Comprehensive subspecies identification of 175 nontuberculous mycobacteria species based on 7547 genomic profiles.</title>
        <authorList>
            <person name="Matsumoto Y."/>
            <person name="Kinjo T."/>
            <person name="Motooka D."/>
            <person name="Nabeya D."/>
            <person name="Jung N."/>
            <person name="Uechi K."/>
            <person name="Horii T."/>
            <person name="Iida T."/>
            <person name="Fujita J."/>
            <person name="Nakamura S."/>
        </authorList>
    </citation>
    <scope>NUCLEOTIDE SEQUENCE [LARGE SCALE GENOMIC DNA]</scope>
    <source>
        <strain evidence="2 3">JCM 16017</strain>
    </source>
</reference>
<feature type="compositionally biased region" description="Low complexity" evidence="1">
    <location>
        <begin position="61"/>
        <end position="89"/>
    </location>
</feature>
<accession>A0A7I9XMQ3</accession>
<gene>
    <name evidence="2" type="ORF">MSEN_29810</name>
</gene>
<name>A0A7I9XMQ3_9MYCO</name>
<feature type="compositionally biased region" description="Low complexity" evidence="1">
    <location>
        <begin position="32"/>
        <end position="50"/>
    </location>
</feature>
<keyword evidence="3" id="KW-1185">Reference proteome</keyword>